<dbReference type="Proteomes" id="UP000252107">
    <property type="component" value="Unassembled WGS sequence"/>
</dbReference>
<sequence>MKTENIEDIYEVSPIQHGILFHSLCTSELSLYFVQLGFTFHGDFNVVAFERAWQRVVDRHTILRTSFYWEDMEKPLQVVYKNVKVCLEQQDWRSIDPDEVQTHLSSFLKRDRDRGFDFSQVPLMRLILIRLEDHSYQFIWSTHMLMLDGWSYPLVLKEVIDFYVAFCQGEDIPFKPGSTFRNYITWLRQQDSFTSENFWRQMLKGVKTPTPLSNLDIGNLSNPEERYDEVQIEISKAITADLQSLARQHRLTINVLVQGVWALLLGRYSCRNEVIYGCTVSGRPVDLESSESMIGEMVNTLPVRVKIDGEQYLMPWFKQLQEQLVEIRQYEYTSLVDIQKWSEIPQGTPLFESIFVFENQPIDRILRESQEQNKAINFSRPLNLYKTNYPLNLVGYPGSELRIGISYDFRRFDTATITGILKHFEILLQNIAINPEVRLKNLSLLTEQEQQIKAMLEKQVTFNFDLALSN</sequence>
<dbReference type="EMBL" id="LXQD01000011">
    <property type="protein sequence ID" value="RCJ42319.1"/>
    <property type="molecule type" value="Genomic_DNA"/>
</dbReference>
<proteinExistence type="predicted"/>
<comment type="caution">
    <text evidence="2">The sequence shown here is derived from an EMBL/GenBank/DDBJ whole genome shotgun (WGS) entry which is preliminary data.</text>
</comment>
<dbReference type="Gene3D" id="3.30.559.10">
    <property type="entry name" value="Chloramphenicol acetyltransferase-like domain"/>
    <property type="match status" value="1"/>
</dbReference>
<keyword evidence="3" id="KW-1185">Reference proteome</keyword>
<accession>A0A367S253</accession>
<evidence type="ECO:0000313" key="3">
    <source>
        <dbReference type="Proteomes" id="UP000252107"/>
    </source>
</evidence>
<dbReference type="PANTHER" id="PTHR45398:SF1">
    <property type="entry name" value="ENZYME, PUTATIVE (JCVI)-RELATED"/>
    <property type="match status" value="1"/>
</dbReference>
<dbReference type="AlphaFoldDB" id="A0A367S253"/>
<reference evidence="2" key="1">
    <citation type="submission" date="2016-04" db="EMBL/GenBank/DDBJ databases">
        <authorList>
            <person name="Tabuchi Yagui T.R."/>
        </authorList>
    </citation>
    <scope>NUCLEOTIDE SEQUENCE [LARGE SCALE GENOMIC DNA]</scope>
    <source>
        <strain evidence="2">NIES-26</strain>
    </source>
</reference>
<dbReference type="Gene3D" id="3.30.559.30">
    <property type="entry name" value="Nonribosomal peptide synthetase, condensation domain"/>
    <property type="match status" value="1"/>
</dbReference>
<feature type="domain" description="Condensation" evidence="1">
    <location>
        <begin position="7"/>
        <end position="451"/>
    </location>
</feature>
<dbReference type="SUPFAM" id="SSF52777">
    <property type="entry name" value="CoA-dependent acyltransferases"/>
    <property type="match status" value="2"/>
</dbReference>
<protein>
    <submittedName>
        <fullName evidence="2">Non-ribosomal peptide synthetase</fullName>
    </submittedName>
</protein>
<dbReference type="Pfam" id="PF00668">
    <property type="entry name" value="Condensation"/>
    <property type="match status" value="1"/>
</dbReference>
<dbReference type="InterPro" id="IPR001242">
    <property type="entry name" value="Condensation_dom"/>
</dbReference>
<gene>
    <name evidence="2" type="ORF">A6770_35210</name>
</gene>
<evidence type="ECO:0000259" key="1">
    <source>
        <dbReference type="Pfam" id="PF00668"/>
    </source>
</evidence>
<dbReference type="PANTHER" id="PTHR45398">
    <property type="match status" value="1"/>
</dbReference>
<dbReference type="CDD" id="cd19543">
    <property type="entry name" value="DCL_NRPS"/>
    <property type="match status" value="1"/>
</dbReference>
<organism evidence="2 3">
    <name type="scientific">Nostoc minutum NIES-26</name>
    <dbReference type="NCBI Taxonomy" id="1844469"/>
    <lineage>
        <taxon>Bacteria</taxon>
        <taxon>Bacillati</taxon>
        <taxon>Cyanobacteriota</taxon>
        <taxon>Cyanophyceae</taxon>
        <taxon>Nostocales</taxon>
        <taxon>Nostocaceae</taxon>
        <taxon>Nostoc</taxon>
    </lineage>
</organism>
<name>A0A367S253_9NOSO</name>
<evidence type="ECO:0000313" key="2">
    <source>
        <dbReference type="EMBL" id="RCJ42319.1"/>
    </source>
</evidence>
<dbReference type="InterPro" id="IPR023213">
    <property type="entry name" value="CAT-like_dom_sf"/>
</dbReference>
<dbReference type="GO" id="GO:0003824">
    <property type="term" value="F:catalytic activity"/>
    <property type="evidence" value="ECO:0007669"/>
    <property type="project" value="InterPro"/>
</dbReference>
<dbReference type="GO" id="GO:0008610">
    <property type="term" value="P:lipid biosynthetic process"/>
    <property type="evidence" value="ECO:0007669"/>
    <property type="project" value="UniProtKB-ARBA"/>
</dbReference>